<dbReference type="EMBL" id="CATWAF010000007">
    <property type="protein sequence ID" value="CAJ0705486.1"/>
    <property type="molecule type" value="Genomic_DNA"/>
</dbReference>
<keyword evidence="2" id="KW-1185">Reference proteome</keyword>
<sequence length="160" mass="18079">MEEMSQLVKGTVTYLEYFEPKHHGQPLQSWMLLQTLTRVRYLTASKQDFAQFKAKTRAMDFQKAVEQRFPGMLQSVGISAAKIMGVNEDTDEWFMYSTAIGSPTGQGKNDEPAVMVASYLLIKGKLVTLTTYRMFKGADDVTKAQQEARLWALAVLNANR</sequence>
<accession>A0AAD2BA76</accession>
<reference evidence="1 2" key="1">
    <citation type="submission" date="2023-07" db="EMBL/GenBank/DDBJ databases">
        <authorList>
            <person name="Peeters C."/>
        </authorList>
    </citation>
    <scope>NUCLEOTIDE SEQUENCE [LARGE SCALE GENOMIC DNA]</scope>
    <source>
        <strain evidence="1 2">LMG 18091</strain>
    </source>
</reference>
<evidence type="ECO:0000313" key="2">
    <source>
        <dbReference type="Proteomes" id="UP001189915"/>
    </source>
</evidence>
<organism evidence="1 2">
    <name type="scientific">Ralstonia wenshanensis</name>
    <dbReference type="NCBI Taxonomy" id="2842456"/>
    <lineage>
        <taxon>Bacteria</taxon>
        <taxon>Pseudomonadati</taxon>
        <taxon>Pseudomonadota</taxon>
        <taxon>Betaproteobacteria</taxon>
        <taxon>Burkholderiales</taxon>
        <taxon>Burkholderiaceae</taxon>
        <taxon>Ralstonia</taxon>
    </lineage>
</organism>
<dbReference type="Proteomes" id="UP001189915">
    <property type="component" value="Unassembled WGS sequence"/>
</dbReference>
<protein>
    <submittedName>
        <fullName evidence="1">Uncharacterized protein</fullName>
    </submittedName>
</protein>
<proteinExistence type="predicted"/>
<comment type="caution">
    <text evidence="1">The sequence shown here is derived from an EMBL/GenBank/DDBJ whole genome shotgun (WGS) entry which is preliminary data.</text>
</comment>
<name>A0AAD2BA76_9RALS</name>
<dbReference type="AlphaFoldDB" id="A0AAD2BA76"/>
<gene>
    <name evidence="1" type="ORF">LMG18091_04451</name>
</gene>
<evidence type="ECO:0000313" key="1">
    <source>
        <dbReference type="EMBL" id="CAJ0705486.1"/>
    </source>
</evidence>